<protein>
    <recommendedName>
        <fullName evidence="3">CD-NTase-associated protein 12/Pycsar effector protein TIR domain-containing protein</fullName>
    </recommendedName>
</protein>
<accession>A0ABU4YE92</accession>
<evidence type="ECO:0008006" key="3">
    <source>
        <dbReference type="Google" id="ProtNLM"/>
    </source>
</evidence>
<dbReference type="RefSeq" id="WP_320295290.1">
    <property type="nucleotide sequence ID" value="NZ_JAVIIU010000004.1"/>
</dbReference>
<organism evidence="1 2">
    <name type="scientific">Mesorhizobium humile</name>
    <dbReference type="NCBI Taxonomy" id="3072313"/>
    <lineage>
        <taxon>Bacteria</taxon>
        <taxon>Pseudomonadati</taxon>
        <taxon>Pseudomonadota</taxon>
        <taxon>Alphaproteobacteria</taxon>
        <taxon>Hyphomicrobiales</taxon>
        <taxon>Phyllobacteriaceae</taxon>
        <taxon>Mesorhizobium</taxon>
    </lineage>
</organism>
<gene>
    <name evidence="1" type="ORF">RFM52_04285</name>
</gene>
<sequence length="294" mass="32901">MTGDKSDKGVSKKKSCFVVCPIGEDGSATRRHADWLLHEIIEHVLDHNFRDQFTVFRSDKIDQPGMIDAQIIGHLLDDDLVIADMSELNPNAFYEMGIRHMKELPIIHMFKKGTAIPFDVKLYRAIPFDYADPVDLKVARSNLTASISAVIDSAYKADNPVIRARGVVQIPETSTPEYILIQQQLDNLSQKMSKIENFGSKRLDSNISDFRFGSISLHFDKRYGSKERENATLITRSIAEKMFPNSSVSTDGSVITVTFAEPVFQSAADHFAELAWGLSVFKNITTPANESLLS</sequence>
<evidence type="ECO:0000313" key="1">
    <source>
        <dbReference type="EMBL" id="MDX8484400.1"/>
    </source>
</evidence>
<proteinExistence type="predicted"/>
<dbReference type="Proteomes" id="UP001280156">
    <property type="component" value="Unassembled WGS sequence"/>
</dbReference>
<comment type="caution">
    <text evidence="1">The sequence shown here is derived from an EMBL/GenBank/DDBJ whole genome shotgun (WGS) entry which is preliminary data.</text>
</comment>
<evidence type="ECO:0000313" key="2">
    <source>
        <dbReference type="Proteomes" id="UP001280156"/>
    </source>
</evidence>
<reference evidence="1 2" key="1">
    <citation type="submission" date="2023-08" db="EMBL/GenBank/DDBJ databases">
        <title>Implementing the SeqCode for naming new Mesorhizobium species isolated from Vachellia karroo root nodules.</title>
        <authorList>
            <person name="Van Lill M."/>
        </authorList>
    </citation>
    <scope>NUCLEOTIDE SEQUENCE [LARGE SCALE GENOMIC DNA]</scope>
    <source>
        <strain evidence="1 2">VK2B</strain>
    </source>
</reference>
<keyword evidence="2" id="KW-1185">Reference proteome</keyword>
<dbReference type="EMBL" id="JAVIIV010000002">
    <property type="protein sequence ID" value="MDX8484400.1"/>
    <property type="molecule type" value="Genomic_DNA"/>
</dbReference>
<name>A0ABU4YE92_9HYPH</name>